<dbReference type="Proteomes" id="UP001732700">
    <property type="component" value="Chromosome 7C"/>
</dbReference>
<proteinExistence type="predicted"/>
<keyword evidence="2" id="KW-1185">Reference proteome</keyword>
<organism evidence="1 2">
    <name type="scientific">Avena sativa</name>
    <name type="common">Oat</name>
    <dbReference type="NCBI Taxonomy" id="4498"/>
    <lineage>
        <taxon>Eukaryota</taxon>
        <taxon>Viridiplantae</taxon>
        <taxon>Streptophyta</taxon>
        <taxon>Embryophyta</taxon>
        <taxon>Tracheophyta</taxon>
        <taxon>Spermatophyta</taxon>
        <taxon>Magnoliopsida</taxon>
        <taxon>Liliopsida</taxon>
        <taxon>Poales</taxon>
        <taxon>Poaceae</taxon>
        <taxon>BOP clade</taxon>
        <taxon>Pooideae</taxon>
        <taxon>Poodae</taxon>
        <taxon>Poeae</taxon>
        <taxon>Poeae Chloroplast Group 1 (Aveneae type)</taxon>
        <taxon>Aveninae</taxon>
        <taxon>Avena</taxon>
    </lineage>
</organism>
<name>A0ACD6A542_AVESA</name>
<reference evidence="1" key="1">
    <citation type="submission" date="2021-05" db="EMBL/GenBank/DDBJ databases">
        <authorList>
            <person name="Scholz U."/>
            <person name="Mascher M."/>
            <person name="Fiebig A."/>
        </authorList>
    </citation>
    <scope>NUCLEOTIDE SEQUENCE [LARGE SCALE GENOMIC DNA]</scope>
</reference>
<evidence type="ECO:0000313" key="2">
    <source>
        <dbReference type="Proteomes" id="UP001732700"/>
    </source>
</evidence>
<dbReference type="EnsemblPlants" id="AVESA.00010b.r2.7CG0700320.1">
    <property type="protein sequence ID" value="AVESA.00010b.r2.7CG0700320.1.CDS"/>
    <property type="gene ID" value="AVESA.00010b.r2.7CG0700320"/>
</dbReference>
<evidence type="ECO:0000313" key="1">
    <source>
        <dbReference type="EnsemblPlants" id="AVESA.00010b.r2.7CG0700320.1.CDS"/>
    </source>
</evidence>
<reference evidence="1" key="2">
    <citation type="submission" date="2025-09" db="UniProtKB">
        <authorList>
            <consortium name="EnsemblPlants"/>
        </authorList>
    </citation>
    <scope>IDENTIFICATION</scope>
</reference>
<protein>
    <submittedName>
        <fullName evidence="1">Uncharacterized protein</fullName>
    </submittedName>
</protein>
<sequence length="1285" mass="142413">MDDDDEFGDLYTDIVLPTSELSRPPAAENLPQAAPAPNPNSAPAPASTAAAAAADEDDDDDDWLLGGSDPVAGVDPTGDWVDEDDDGGAAPPAKREVDAKPPPAAEEPDPLMGVGADDPGAAIPGLSSSAAAGPAGSEDWDSDSEDDIQIVLNETDGRRRLGDDEGDDEDGLDLIIADGPHIPGMEEQEWAEDGAAAGPDGERKEGGEAGKTMPMPGVRIGYSGGGQGFNPQHHSMFKYIRPSNTPVGGAISAPIQFRPPGPPGPFSGRGRGDWRPGGGRGMNKGFHSGYGMTPWGGPGRGFGGGLDFTLPPHKAIYEIDIETAFEEKPWKYPGADISDFFNFGIDEEKWKDYCKQIDQQRLESTMQSRIRVYESGRSEQDYDPDLPPELAAATGHHDISADNRNKVDNGHTDFTAQGRAATSIRPATVTGRPIQVETSFVERFPSADTRSRMRESDSVIEIVCEAPPDDPIVADNSVDQSEKDSEGVNKKSNGVEESGVYTSEKMNKSPYNPTLGKKAERTRRLPVPSEGDMLAPDVHGRSPSNNKIRGSPARGVRLKGRSLGVNPSRETASSNEAPHQTTSSKRRCDTQRENNPVDDLETKDSSEGSPTVADEMTDKLSTEDQFADGMVALIEVVGDDAISEPHSDDAINEGDNVDHSSKKQKPISRAEQPAGLNSSDQDELKTLNSENSRGGRSGSSKDHLKRHESGEEVLQDRRSRRVNDVRRHHDGEERDSRRKDVYTRDVKPDVERTHLASRGREDIHHPHVNRDRDLRGKSYDRVRDAEILQRREDNMHNRRGKEEDLRLDYNAEGGARYRNKARPIDRNDRDEDPHLRKLLDVGDLRGSRQRERGDMVLNRREIDDSHIKRKKDEENIRRMKPENEGTVPGYRGRDDPNKRKRERDDGIDQKRRDDSVRMREKADDCAKNKEDNWRQREKEDRQRPKHESAPILQREEGRGTGRGGRVIDDKPVSGGKKKDESRSALVSKETQGRSKQNEPGRRGQGAEENSSQNKGRSDVRPRDDNPNSTERNSRQEKLSKTHDNNRLSSSSDARQASKDKHRESTRKGRGSEPNEQDLHRSSKRRREDHESHRTGKVEMKGVREQENGRDHATSSKTNKNPQQHDSLVKQGVEEAMSDDENTEDSRRGRSKLERWTSHKEIDYSSIASEATHIFPPIKADVHPPTADVSGKSDVPAIVGNSDVKSSGDNGQASEKTAEEHERHLDTVERLKRRSERFKLPMPGEKEAPQNKKVDAEVQAPQSESPAADAEVKPERPARKRRWTGS</sequence>
<accession>A0ACD6A542</accession>